<proteinExistence type="predicted"/>
<reference evidence="8" key="1">
    <citation type="submission" date="2020-12" db="EMBL/GenBank/DDBJ databases">
        <title>Taurinivorans muris gen. nov., sp. nov., fundamental and realized metabolic niche of a ubiquitous sulfidogenic bacterium in the murine intestine.</title>
        <authorList>
            <person name="Ye H."/>
            <person name="Hanson B.T."/>
            <person name="Loy A."/>
        </authorList>
    </citation>
    <scope>NUCLEOTIDE SEQUENCE</scope>
    <source>
        <strain evidence="8">LT0009</strain>
    </source>
</reference>
<keyword evidence="4" id="KW-1133">Transmembrane helix</keyword>
<protein>
    <submittedName>
        <fullName evidence="8">Septum formation initiator family protein</fullName>
    </submittedName>
</protein>
<evidence type="ECO:0000256" key="3">
    <source>
        <dbReference type="ARBA" id="ARBA00022692"/>
    </source>
</evidence>
<evidence type="ECO:0000313" key="8">
    <source>
        <dbReference type="EMBL" id="UWX04999.1"/>
    </source>
</evidence>
<evidence type="ECO:0000256" key="4">
    <source>
        <dbReference type="ARBA" id="ARBA00022989"/>
    </source>
</evidence>
<dbReference type="InterPro" id="IPR023081">
    <property type="entry name" value="Cell_div_FtsB"/>
</dbReference>
<organism evidence="8 9">
    <name type="scientific">Taurinivorans muris</name>
    <dbReference type="NCBI Taxonomy" id="2787751"/>
    <lineage>
        <taxon>Bacteria</taxon>
        <taxon>Pseudomonadati</taxon>
        <taxon>Thermodesulfobacteriota</taxon>
        <taxon>Desulfovibrionia</taxon>
        <taxon>Desulfovibrionales</taxon>
        <taxon>Desulfovibrionaceae</taxon>
        <taxon>Taurinivorans</taxon>
    </lineage>
</organism>
<evidence type="ECO:0000256" key="2">
    <source>
        <dbReference type="ARBA" id="ARBA00022618"/>
    </source>
</evidence>
<dbReference type="Proteomes" id="UP001058120">
    <property type="component" value="Chromosome"/>
</dbReference>
<keyword evidence="1" id="KW-1003">Cell membrane</keyword>
<keyword evidence="3" id="KW-0812">Transmembrane</keyword>
<sequence>MKKTVSLSFFWKTLFLSFALLLNVTLGYRLLFSEQSIFSWQGVQEHYAGMQQELKAIQQKLAFLSEEIRLLQSDSGYIERAVRERLNFVRENEILYVFEKKQSVHSIWTETEDDLLSE</sequence>
<name>A0ABY5XYN3_9BACT</name>
<keyword evidence="5" id="KW-0472">Membrane</keyword>
<keyword evidence="7" id="KW-0175">Coiled coil</keyword>
<dbReference type="RefSeq" id="WP_334314555.1">
    <property type="nucleotide sequence ID" value="NZ_CP065938.1"/>
</dbReference>
<evidence type="ECO:0000256" key="1">
    <source>
        <dbReference type="ARBA" id="ARBA00022475"/>
    </source>
</evidence>
<gene>
    <name evidence="8" type="ORF">JBF11_05800</name>
</gene>
<keyword evidence="6" id="KW-0131">Cell cycle</keyword>
<evidence type="ECO:0000256" key="5">
    <source>
        <dbReference type="ARBA" id="ARBA00023136"/>
    </source>
</evidence>
<keyword evidence="9" id="KW-1185">Reference proteome</keyword>
<dbReference type="EMBL" id="CP065938">
    <property type="protein sequence ID" value="UWX04999.1"/>
    <property type="molecule type" value="Genomic_DNA"/>
</dbReference>
<dbReference type="PANTHER" id="PTHR37485">
    <property type="entry name" value="CELL DIVISION PROTEIN FTSB"/>
    <property type="match status" value="1"/>
</dbReference>
<dbReference type="PANTHER" id="PTHR37485:SF1">
    <property type="entry name" value="CELL DIVISION PROTEIN FTSB"/>
    <property type="match status" value="1"/>
</dbReference>
<evidence type="ECO:0000256" key="7">
    <source>
        <dbReference type="SAM" id="Coils"/>
    </source>
</evidence>
<dbReference type="Pfam" id="PF04977">
    <property type="entry name" value="DivIC"/>
    <property type="match status" value="1"/>
</dbReference>
<dbReference type="InterPro" id="IPR007060">
    <property type="entry name" value="FtsL/DivIC"/>
</dbReference>
<evidence type="ECO:0000313" key="9">
    <source>
        <dbReference type="Proteomes" id="UP001058120"/>
    </source>
</evidence>
<feature type="coiled-coil region" evidence="7">
    <location>
        <begin position="47"/>
        <end position="74"/>
    </location>
</feature>
<keyword evidence="2" id="KW-0132">Cell division</keyword>
<accession>A0ABY5XYN3</accession>
<evidence type="ECO:0000256" key="6">
    <source>
        <dbReference type="ARBA" id="ARBA00023306"/>
    </source>
</evidence>